<dbReference type="AlphaFoldDB" id="A0A9W9L0I0"/>
<name>A0A9W9L0I0_9EURO</name>
<dbReference type="OrthoDB" id="4366783at2759"/>
<keyword evidence="3" id="KW-1185">Reference proteome</keyword>
<reference evidence="2" key="2">
    <citation type="journal article" date="2023" name="IMA Fungus">
        <title>Comparative genomic study of the Penicillium genus elucidates a diverse pangenome and 15 lateral gene transfer events.</title>
        <authorList>
            <person name="Petersen C."/>
            <person name="Sorensen T."/>
            <person name="Nielsen M.R."/>
            <person name="Sondergaard T.E."/>
            <person name="Sorensen J.L."/>
            <person name="Fitzpatrick D.A."/>
            <person name="Frisvad J.C."/>
            <person name="Nielsen K.L."/>
        </authorList>
    </citation>
    <scope>NUCLEOTIDE SEQUENCE</scope>
    <source>
        <strain evidence="2">IBT 22155</strain>
    </source>
</reference>
<feature type="region of interest" description="Disordered" evidence="1">
    <location>
        <begin position="69"/>
        <end position="103"/>
    </location>
</feature>
<evidence type="ECO:0000313" key="3">
    <source>
        <dbReference type="Proteomes" id="UP001149079"/>
    </source>
</evidence>
<accession>A0A9W9L0I0</accession>
<reference evidence="2" key="1">
    <citation type="submission" date="2022-11" db="EMBL/GenBank/DDBJ databases">
        <authorList>
            <person name="Petersen C."/>
        </authorList>
    </citation>
    <scope>NUCLEOTIDE SEQUENCE</scope>
    <source>
        <strain evidence="2">IBT 22155</strain>
    </source>
</reference>
<evidence type="ECO:0000256" key="1">
    <source>
        <dbReference type="SAM" id="MobiDB-lite"/>
    </source>
</evidence>
<dbReference type="GeneID" id="81406067"/>
<protein>
    <submittedName>
        <fullName evidence="2">Uncharacterized protein</fullName>
    </submittedName>
</protein>
<gene>
    <name evidence="2" type="ORF">N7515_006153</name>
</gene>
<feature type="compositionally biased region" description="Acidic residues" evidence="1">
    <location>
        <begin position="79"/>
        <end position="91"/>
    </location>
</feature>
<dbReference type="EMBL" id="JAPQKL010000005">
    <property type="protein sequence ID" value="KAJ5130114.1"/>
    <property type="molecule type" value="Genomic_DNA"/>
</dbReference>
<organism evidence="2 3">
    <name type="scientific">Penicillium bovifimosum</name>
    <dbReference type="NCBI Taxonomy" id="126998"/>
    <lineage>
        <taxon>Eukaryota</taxon>
        <taxon>Fungi</taxon>
        <taxon>Dikarya</taxon>
        <taxon>Ascomycota</taxon>
        <taxon>Pezizomycotina</taxon>
        <taxon>Eurotiomycetes</taxon>
        <taxon>Eurotiomycetidae</taxon>
        <taxon>Eurotiales</taxon>
        <taxon>Aspergillaceae</taxon>
        <taxon>Penicillium</taxon>
    </lineage>
</organism>
<proteinExistence type="predicted"/>
<evidence type="ECO:0000313" key="2">
    <source>
        <dbReference type="EMBL" id="KAJ5130114.1"/>
    </source>
</evidence>
<comment type="caution">
    <text evidence="2">The sequence shown here is derived from an EMBL/GenBank/DDBJ whole genome shotgun (WGS) entry which is preliminary data.</text>
</comment>
<sequence>MYRALLARDRILSYWPEDNPDTHPEDYARVRLMLHHPFKRETYLLTIDEQVILTFRAAFAYCRANHSDHEDDHYGNGDVSDEPEDLYDEPTQDNGPIGSWGAFAAPLPDREDHTDVVDDTEALGWHDVDVTNDWAAHLGRCAPEPDFWKGFRTEHPADLVITSAAHPDSLNEQ</sequence>
<dbReference type="RefSeq" id="XP_056520493.1">
    <property type="nucleotide sequence ID" value="XM_056666897.1"/>
</dbReference>
<dbReference type="Proteomes" id="UP001149079">
    <property type="component" value="Unassembled WGS sequence"/>
</dbReference>